<dbReference type="OrthoDB" id="9808310at2"/>
<dbReference type="EMBL" id="PIPY01000009">
    <property type="protein sequence ID" value="RUO58994.1"/>
    <property type="molecule type" value="Genomic_DNA"/>
</dbReference>
<dbReference type="AlphaFoldDB" id="A0A432YDF1"/>
<gene>
    <name evidence="1" type="ORF">CWI71_09235</name>
</gene>
<dbReference type="RefSeq" id="WP_126754984.1">
    <property type="nucleotide sequence ID" value="NZ_PIPY01000009.1"/>
</dbReference>
<dbReference type="SUPFAM" id="SSF69118">
    <property type="entry name" value="AhpD-like"/>
    <property type="match status" value="1"/>
</dbReference>
<dbReference type="Proteomes" id="UP000288259">
    <property type="component" value="Unassembled WGS sequence"/>
</dbReference>
<sequence>MSKFTLHTPDSAPADSKERLQEAKESMGMIPNLYAVMAELPELLEGYQKLDELVRDSGFDNDELTVLWQTISTYNDCHYCKPAHAAIAQQMDVDDAISKAIREEKSLDDDKLEALRKFILEMLEQRGKPSDDSLAAFRDAGYENKHILAVVLGIAQKTMSNYTNHLAKTPVDDAFKKFE</sequence>
<keyword evidence="2" id="KW-1185">Reference proteome</keyword>
<evidence type="ECO:0000313" key="1">
    <source>
        <dbReference type="EMBL" id="RUO58994.1"/>
    </source>
</evidence>
<comment type="caution">
    <text evidence="1">The sequence shown here is derived from an EMBL/GenBank/DDBJ whole genome shotgun (WGS) entry which is preliminary data.</text>
</comment>
<proteinExistence type="predicted"/>
<accession>A0A432YDF1</accession>
<reference evidence="2" key="1">
    <citation type="journal article" date="2018" name="Front. Microbiol.">
        <title>Genome-Based Analysis Reveals the Taxonomy and Diversity of the Family Idiomarinaceae.</title>
        <authorList>
            <person name="Liu Y."/>
            <person name="Lai Q."/>
            <person name="Shao Z."/>
        </authorList>
    </citation>
    <scope>NUCLEOTIDE SEQUENCE [LARGE SCALE GENOMIC DNA]</scope>
    <source>
        <strain evidence="2">CVS-6</strain>
    </source>
</reference>
<dbReference type="PANTHER" id="PTHR35446:SF3">
    <property type="entry name" value="CMD DOMAIN-CONTAINING PROTEIN"/>
    <property type="match status" value="1"/>
</dbReference>
<dbReference type="PANTHER" id="PTHR35446">
    <property type="entry name" value="SI:CH211-175M2.5"/>
    <property type="match status" value="1"/>
</dbReference>
<name>A0A432YDF1_9GAMM</name>
<protein>
    <submittedName>
        <fullName evidence="1">Carboxymuconolactone decarboxylase</fullName>
    </submittedName>
</protein>
<dbReference type="InterPro" id="IPR029032">
    <property type="entry name" value="AhpD-like"/>
</dbReference>
<evidence type="ECO:0000313" key="2">
    <source>
        <dbReference type="Proteomes" id="UP000288259"/>
    </source>
</evidence>
<dbReference type="Gene3D" id="1.20.1290.10">
    <property type="entry name" value="AhpD-like"/>
    <property type="match status" value="1"/>
</dbReference>
<organism evidence="1 2">
    <name type="scientific">Pseudidiomarina insulisalsae</name>
    <dbReference type="NCBI Taxonomy" id="575789"/>
    <lineage>
        <taxon>Bacteria</taxon>
        <taxon>Pseudomonadati</taxon>
        <taxon>Pseudomonadota</taxon>
        <taxon>Gammaproteobacteria</taxon>
        <taxon>Alteromonadales</taxon>
        <taxon>Idiomarinaceae</taxon>
        <taxon>Pseudidiomarina</taxon>
    </lineage>
</organism>